<sequence>MKNADFCENAPFSCHISPVIAREQSDQSNPLLFLSLRALRPLPISVIASFALAKRGNP</sequence>
<accession>A0ACC6FQI1</accession>
<evidence type="ECO:0000313" key="1">
    <source>
        <dbReference type="EMBL" id="MDL0081380.1"/>
    </source>
</evidence>
<reference evidence="1 2" key="1">
    <citation type="journal article" date="2023" name="Microorganisms">
        <title>Isolation and Genomic Characteristics of Cat-Borne Campylobacter felis sp. nov. and Sheep-Borne Campylobacter ovis sp. nov.</title>
        <authorList>
            <person name="Wang H."/>
            <person name="Li Y."/>
            <person name="Gu Y."/>
            <person name="Zhou G."/>
            <person name="Chen X."/>
            <person name="Zhang X."/>
            <person name="Shao Z."/>
            <person name="Zhang J."/>
            <person name="Zhang M."/>
        </authorList>
    </citation>
    <scope>NUCLEOTIDE SEQUENCE [LARGE SCALE GENOMIC DNA]</scope>
    <source>
        <strain evidence="1 2">XJK30-2</strain>
    </source>
</reference>
<keyword evidence="2" id="KW-1185">Reference proteome</keyword>
<gene>
    <name evidence="1" type="ORF">NYG90_01565</name>
</gene>
<name>A0ACC6FQI1_9HELI</name>
<protein>
    <submittedName>
        <fullName evidence="1">Uncharacterized protein</fullName>
    </submittedName>
</protein>
<dbReference type="EMBL" id="JANURN010000001">
    <property type="protein sequence ID" value="MDL0081380.1"/>
    <property type="molecule type" value="Genomic_DNA"/>
</dbReference>
<evidence type="ECO:0000313" key="2">
    <source>
        <dbReference type="Proteomes" id="UP001173802"/>
    </source>
</evidence>
<comment type="caution">
    <text evidence="1">The sequence shown here is derived from an EMBL/GenBank/DDBJ whole genome shotgun (WGS) entry which is preliminary data.</text>
</comment>
<dbReference type="Proteomes" id="UP001173802">
    <property type="component" value="Unassembled WGS sequence"/>
</dbReference>
<organism evidence="1 2">
    <name type="scientific">Helicobacter zhangjianzhongii</name>
    <dbReference type="NCBI Taxonomy" id="2974574"/>
    <lineage>
        <taxon>Bacteria</taxon>
        <taxon>Pseudomonadati</taxon>
        <taxon>Campylobacterota</taxon>
        <taxon>Epsilonproteobacteria</taxon>
        <taxon>Campylobacterales</taxon>
        <taxon>Helicobacteraceae</taxon>
        <taxon>Helicobacter</taxon>
    </lineage>
</organism>
<proteinExistence type="predicted"/>